<gene>
    <name evidence="2" type="ORF">GPL20_02080</name>
</gene>
<dbReference type="RefSeq" id="WP_157327206.1">
    <property type="nucleotide sequence ID" value="NZ_JANADL010000009.1"/>
</dbReference>
<evidence type="ECO:0000313" key="2">
    <source>
        <dbReference type="EMBL" id="MVT71910.1"/>
    </source>
</evidence>
<dbReference type="Proteomes" id="UP000449969">
    <property type="component" value="Unassembled WGS sequence"/>
</dbReference>
<proteinExistence type="predicted"/>
<comment type="caution">
    <text evidence="2">The sequence shown here is derived from an EMBL/GenBank/DDBJ whole genome shotgun (WGS) entry which is preliminary data.</text>
</comment>
<name>A0A844TBA5_9BRAD</name>
<dbReference type="AlphaFoldDB" id="A0A844TBA5"/>
<evidence type="ECO:0000259" key="1">
    <source>
        <dbReference type="Pfam" id="PF00248"/>
    </source>
</evidence>
<dbReference type="Pfam" id="PF00248">
    <property type="entry name" value="Aldo_ket_red"/>
    <property type="match status" value="1"/>
</dbReference>
<evidence type="ECO:0000313" key="3">
    <source>
        <dbReference type="Proteomes" id="UP000449969"/>
    </source>
</evidence>
<dbReference type="PROSITE" id="PS51257">
    <property type="entry name" value="PROKAR_LIPOPROTEIN"/>
    <property type="match status" value="1"/>
</dbReference>
<keyword evidence="3" id="KW-1185">Reference proteome</keyword>
<dbReference type="InterPro" id="IPR023210">
    <property type="entry name" value="NADP_OxRdtase_dom"/>
</dbReference>
<dbReference type="Gene3D" id="3.20.20.100">
    <property type="entry name" value="NADP-dependent oxidoreductase domain"/>
    <property type="match status" value="1"/>
</dbReference>
<dbReference type="InterPro" id="IPR036812">
    <property type="entry name" value="NAD(P)_OxRdtase_dom_sf"/>
</dbReference>
<dbReference type="EMBL" id="WQNE01000001">
    <property type="protein sequence ID" value="MVT71910.1"/>
    <property type="molecule type" value="Genomic_DNA"/>
</dbReference>
<reference evidence="2 3" key="1">
    <citation type="submission" date="2019-12" db="EMBL/GenBank/DDBJ databases">
        <title>Draft genome sequences Bradyrhizobium cajani AMBPC1010, Bradyrhizobium pachyrhizi AMBPC1040 and Bradyrhizobium yuanmingense ALSPC3051, three plant growth promoting strains isolated from nodules of Cajanus cajan L. in Dominican Republic.</title>
        <authorList>
            <person name="Flores-Felix J.D."/>
            <person name="Araujo J."/>
            <person name="Diaz-Alcantara C."/>
            <person name="Gonzalez-Andres F."/>
            <person name="Velazquez E."/>
        </authorList>
    </citation>
    <scope>NUCLEOTIDE SEQUENCE [LARGE SCALE GENOMIC DNA]</scope>
    <source>
        <strain evidence="2 3">1010</strain>
    </source>
</reference>
<feature type="domain" description="NADP-dependent oxidoreductase" evidence="1">
    <location>
        <begin position="16"/>
        <end position="227"/>
    </location>
</feature>
<organism evidence="2 3">
    <name type="scientific">Bradyrhizobium cajani</name>
    <dbReference type="NCBI Taxonomy" id="1928661"/>
    <lineage>
        <taxon>Bacteria</taxon>
        <taxon>Pseudomonadati</taxon>
        <taxon>Pseudomonadota</taxon>
        <taxon>Alphaproteobacteria</taxon>
        <taxon>Hyphomicrobiales</taxon>
        <taxon>Nitrobacteraceae</taxon>
        <taxon>Bradyrhizobium</taxon>
    </lineage>
</organism>
<dbReference type="InterPro" id="IPR053135">
    <property type="entry name" value="AKR2_Oxidoreductase"/>
</dbReference>
<protein>
    <submittedName>
        <fullName evidence="2">Aldo/keto reductase</fullName>
    </submittedName>
</protein>
<sequence length="332" mass="36180">MKTVCVEALGACVSSIGFGCASLGGRVGARAGLEALERAYDSGINWYDVAPSYGDGMAESICGQFASARRGSVYICTKIGMRPSTTAAAMRVLKPIARASLALFPGIQPRLSTMKPKPFKVPLSAELIRTGIESSLRRLRTDYVDVLALHRPTREEIVREDIIRAVERIVQDGKARAISIAGNNQVGIDGLDQSLPFRLLQIANNPLEPNVLRSRQAERGRTFVTYGTFSNVDELVARIGARQRVLNDLHELGYRGDLSEIAIAFVVDYALASNSAGVTLFSMFRKKHLAFNLLRLAQAPAFHPLNRIASELSGEQTQRIIGGSSGRLFERC</sequence>
<dbReference type="SUPFAM" id="SSF51430">
    <property type="entry name" value="NAD(P)-linked oxidoreductase"/>
    <property type="match status" value="1"/>
</dbReference>
<dbReference type="OrthoDB" id="9768851at2"/>
<dbReference type="PANTHER" id="PTHR43312">
    <property type="entry name" value="D-THREO-ALDOSE 1-DEHYDROGENASE"/>
    <property type="match status" value="1"/>
</dbReference>
<dbReference type="PANTHER" id="PTHR43312:SF1">
    <property type="entry name" value="NADP-DEPENDENT OXIDOREDUCTASE DOMAIN-CONTAINING PROTEIN"/>
    <property type="match status" value="1"/>
</dbReference>
<accession>A0A844TBA5</accession>